<reference evidence="2 3" key="1">
    <citation type="journal article" date="2007" name="J. Bacteriol.">
        <title>Whole-genome analysis of the methyl tert-butyl ether-degrading beta-proteobacterium Methylibium petroleiphilum PM1.</title>
        <authorList>
            <person name="Kane S.R."/>
            <person name="Chakicherla A.Y."/>
            <person name="Chain P.S.G."/>
            <person name="Schmidt R."/>
            <person name="Shin M.W."/>
            <person name="Legler T.C."/>
            <person name="Scow K.M."/>
            <person name="Larimer F.W."/>
            <person name="Lucas S.M."/>
            <person name="Richardson P.M."/>
            <person name="Hristova K.R."/>
        </authorList>
    </citation>
    <scope>NUCLEOTIDE SEQUENCE [LARGE SCALE GENOMIC DNA]</scope>
    <source>
        <strain evidence="3">ATCC BAA-1232 / LMG 22953 / PM1</strain>
    </source>
</reference>
<dbReference type="PRINTS" id="PR00388">
    <property type="entry name" value="PDIESTERASE2"/>
</dbReference>
<dbReference type="GO" id="GO:0047555">
    <property type="term" value="F:3',5'-cyclic-GMP phosphodiesterase activity"/>
    <property type="evidence" value="ECO:0007669"/>
    <property type="project" value="TreeGrafter"/>
</dbReference>
<dbReference type="eggNOG" id="COG1234">
    <property type="taxonomic scope" value="Bacteria"/>
</dbReference>
<accession>A2SBT9</accession>
<dbReference type="SMART" id="SM00849">
    <property type="entry name" value="Lactamase_B"/>
    <property type="match status" value="1"/>
</dbReference>
<organism evidence="2 3">
    <name type="scientific">Methylibium petroleiphilum (strain ATCC BAA-1232 / LMG 22953 / PM1)</name>
    <dbReference type="NCBI Taxonomy" id="420662"/>
    <lineage>
        <taxon>Bacteria</taxon>
        <taxon>Pseudomonadati</taxon>
        <taxon>Pseudomonadota</taxon>
        <taxon>Betaproteobacteria</taxon>
        <taxon>Burkholderiales</taxon>
        <taxon>Sphaerotilaceae</taxon>
        <taxon>Methylibium</taxon>
    </lineage>
</organism>
<evidence type="ECO:0000259" key="1">
    <source>
        <dbReference type="SMART" id="SM00849"/>
    </source>
</evidence>
<proteinExistence type="predicted"/>
<dbReference type="AlphaFoldDB" id="A2SBT9"/>
<dbReference type="PANTHER" id="PTHR28283:SF1">
    <property type="entry name" value="3',5'-CYCLIC-NUCLEOTIDE PHOSPHODIESTERASE 1"/>
    <property type="match status" value="1"/>
</dbReference>
<dbReference type="RefSeq" id="WP_011827667.1">
    <property type="nucleotide sequence ID" value="NC_008825.1"/>
</dbReference>
<dbReference type="EMBL" id="CP000555">
    <property type="protein sequence ID" value="ABM93028.1"/>
    <property type="molecule type" value="Genomic_DNA"/>
</dbReference>
<keyword evidence="3" id="KW-1185">Reference proteome</keyword>
<name>A2SBT9_METPP</name>
<dbReference type="InterPro" id="IPR001279">
    <property type="entry name" value="Metallo-B-lactamas"/>
</dbReference>
<evidence type="ECO:0000313" key="2">
    <source>
        <dbReference type="EMBL" id="ABM93028.1"/>
    </source>
</evidence>
<dbReference type="Gene3D" id="3.60.15.10">
    <property type="entry name" value="Ribonuclease Z/Hydroxyacylglutathione hydrolase-like"/>
    <property type="match status" value="1"/>
</dbReference>
<dbReference type="InterPro" id="IPR036866">
    <property type="entry name" value="RibonucZ/Hydroxyglut_hydro"/>
</dbReference>
<dbReference type="PANTHER" id="PTHR28283">
    <property type="entry name" value="3',5'-CYCLIC-NUCLEOTIDE PHOSPHODIESTERASE 1"/>
    <property type="match status" value="1"/>
</dbReference>
<dbReference type="GO" id="GO:0006198">
    <property type="term" value="P:cAMP catabolic process"/>
    <property type="evidence" value="ECO:0007669"/>
    <property type="project" value="InterPro"/>
</dbReference>
<dbReference type="STRING" id="420662.Mpe_A0066"/>
<dbReference type="HOGENOM" id="CLU_1060731_0_0_4"/>
<protein>
    <submittedName>
        <fullName evidence="2">cAMP phosphodiesterases, class-II, metallo-beta-lactamase superfamily</fullName>
    </submittedName>
</protein>
<dbReference type="InterPro" id="IPR000396">
    <property type="entry name" value="Pdiesterase2"/>
</dbReference>
<gene>
    <name evidence="2" type="ordered locus">Mpe_A0066</name>
</gene>
<dbReference type="KEGG" id="mpt:Mpe_A0066"/>
<dbReference type="Pfam" id="PF12706">
    <property type="entry name" value="Lactamase_B_2"/>
    <property type="match status" value="1"/>
</dbReference>
<dbReference type="CDD" id="cd07735">
    <property type="entry name" value="class_II_PDE_MBL-fold"/>
    <property type="match status" value="1"/>
</dbReference>
<dbReference type="Proteomes" id="UP000000366">
    <property type="component" value="Chromosome"/>
</dbReference>
<dbReference type="SUPFAM" id="SSF56281">
    <property type="entry name" value="Metallo-hydrolase/oxidoreductase"/>
    <property type="match status" value="1"/>
</dbReference>
<evidence type="ECO:0000313" key="3">
    <source>
        <dbReference type="Proteomes" id="UP000000366"/>
    </source>
</evidence>
<sequence>MSRAPVRLQVLGCSGSIASGSRTTAFLLDDNVLIDAGTGVGDLALDAMARVDDILVSHSHLDHVLAIPLLADSVMKLRLAQPERGPIRVHGLPETLAALRAHLFNGQLWPDFTSIPSAAYPIIRLLPFAIGDTLRFGRGDAERHVEVLPASHTVPACGFAVDSEEGWWVYSGDTGSNPALWAALKGRRIAHLIIETAFGDDERWLADLSGHLAPSSLATELAQLDGSVPVHITHPKPGEVAAVVAQIRAIDTAHRVEPLVKGLVFTL</sequence>
<dbReference type="GO" id="GO:1902660">
    <property type="term" value="P:negative regulation of glucose mediated signaling pathway"/>
    <property type="evidence" value="ECO:0007669"/>
    <property type="project" value="TreeGrafter"/>
</dbReference>
<dbReference type="GO" id="GO:0004115">
    <property type="term" value="F:3',5'-cyclic-AMP phosphodiesterase activity"/>
    <property type="evidence" value="ECO:0007669"/>
    <property type="project" value="InterPro"/>
</dbReference>
<feature type="domain" description="Metallo-beta-lactamase" evidence="1">
    <location>
        <begin position="22"/>
        <end position="221"/>
    </location>
</feature>